<keyword evidence="7" id="KW-1185">Reference proteome</keyword>
<dbReference type="Gene3D" id="3.40.50.1820">
    <property type="entry name" value="alpha/beta hydrolase"/>
    <property type="match status" value="1"/>
</dbReference>
<name>A0A0M2GWP5_9MICO</name>
<dbReference type="InterPro" id="IPR029058">
    <property type="entry name" value="AB_hydrolase_fold"/>
</dbReference>
<accession>A0A0M2GWP5</accession>
<evidence type="ECO:0000256" key="4">
    <source>
        <dbReference type="ARBA" id="ARBA00023157"/>
    </source>
</evidence>
<dbReference type="Proteomes" id="UP000033956">
    <property type="component" value="Unassembled WGS sequence"/>
</dbReference>
<dbReference type="SUPFAM" id="SSF53474">
    <property type="entry name" value="alpha/beta-Hydrolases"/>
    <property type="match status" value="1"/>
</dbReference>
<dbReference type="STRING" id="92835.RS81_02991"/>
<dbReference type="PATRIC" id="fig|92835.4.peg.3020"/>
<protein>
    <submittedName>
        <fullName evidence="6">Cutinase</fullName>
    </submittedName>
</protein>
<dbReference type="PANTHER" id="PTHR33630:SF9">
    <property type="entry name" value="CUTINASE 4"/>
    <property type="match status" value="1"/>
</dbReference>
<evidence type="ECO:0000256" key="1">
    <source>
        <dbReference type="ARBA" id="ARBA00007534"/>
    </source>
</evidence>
<dbReference type="AlphaFoldDB" id="A0A0M2GWP5"/>
<gene>
    <name evidence="6" type="ORF">RS81_02991</name>
</gene>
<feature type="signal peptide" evidence="5">
    <location>
        <begin position="1"/>
        <end position="17"/>
    </location>
</feature>
<dbReference type="SMART" id="SM01110">
    <property type="entry name" value="Cutinase"/>
    <property type="match status" value="1"/>
</dbReference>
<evidence type="ECO:0000313" key="6">
    <source>
        <dbReference type="EMBL" id="KJL37995.1"/>
    </source>
</evidence>
<dbReference type="PANTHER" id="PTHR33630">
    <property type="entry name" value="CUTINASE RV1984C-RELATED-RELATED"/>
    <property type="match status" value="1"/>
</dbReference>
<keyword evidence="2" id="KW-0719">Serine esterase</keyword>
<feature type="chain" id="PRO_5005633553" evidence="5">
    <location>
        <begin position="18"/>
        <end position="1198"/>
    </location>
</feature>
<evidence type="ECO:0000313" key="7">
    <source>
        <dbReference type="Proteomes" id="UP000033956"/>
    </source>
</evidence>
<dbReference type="Gene3D" id="2.60.40.2700">
    <property type="match status" value="5"/>
</dbReference>
<evidence type="ECO:0000256" key="2">
    <source>
        <dbReference type="ARBA" id="ARBA00022487"/>
    </source>
</evidence>
<evidence type="ECO:0000256" key="5">
    <source>
        <dbReference type="SAM" id="SignalP"/>
    </source>
</evidence>
<evidence type="ECO:0000256" key="3">
    <source>
        <dbReference type="ARBA" id="ARBA00022801"/>
    </source>
</evidence>
<dbReference type="EMBL" id="JYIZ01000056">
    <property type="protein sequence ID" value="KJL37995.1"/>
    <property type="molecule type" value="Genomic_DNA"/>
</dbReference>
<reference evidence="6 7" key="1">
    <citation type="submission" date="2015-02" db="EMBL/GenBank/DDBJ databases">
        <title>Draft genome sequences of ten Microbacterium spp. with emphasis on heavy metal contaminated environments.</title>
        <authorList>
            <person name="Corretto E."/>
        </authorList>
    </citation>
    <scope>NUCLEOTIDE SEQUENCE [LARGE SCALE GENOMIC DNA]</scope>
    <source>
        <strain evidence="6 7">DSM 12510</strain>
    </source>
</reference>
<comment type="caution">
    <text evidence="6">The sequence shown here is derived from an EMBL/GenBank/DDBJ whole genome shotgun (WGS) entry which is preliminary data.</text>
</comment>
<comment type="similarity">
    <text evidence="1">Belongs to the cutinase family.</text>
</comment>
<proteinExistence type="inferred from homology"/>
<organism evidence="6 7">
    <name type="scientific">Microbacterium terrae</name>
    <dbReference type="NCBI Taxonomy" id="69369"/>
    <lineage>
        <taxon>Bacteria</taxon>
        <taxon>Bacillati</taxon>
        <taxon>Actinomycetota</taxon>
        <taxon>Actinomycetes</taxon>
        <taxon>Micrococcales</taxon>
        <taxon>Microbacteriaceae</taxon>
        <taxon>Microbacterium</taxon>
    </lineage>
</organism>
<dbReference type="InterPro" id="IPR000675">
    <property type="entry name" value="Cutinase/axe"/>
</dbReference>
<dbReference type="Pfam" id="PF01083">
    <property type="entry name" value="Cutinase"/>
    <property type="match status" value="1"/>
</dbReference>
<dbReference type="GO" id="GO:0052689">
    <property type="term" value="F:carboxylic ester hydrolase activity"/>
    <property type="evidence" value="ECO:0007669"/>
    <property type="project" value="UniProtKB-KW"/>
</dbReference>
<sequence>MTTAALVLGMGVGTATAATAFTKAPVPTISGTVKVGSTLTAAAGTWSPSATLSYQWKRNGTSISGATAKTYKLTTSDAGRTVAVTTTGKRSGYTTTSKTSAGTAVPTVAFTTAPTPTISGTSSVGSTLTATAGTWSPTATVSYQWRRNGTAIASATAKTYKLATADAGQKLTVTVTGKRTGYTTTAKTSAAKTIATLTFGTAPTPTISGTASVGSTLTANPGTWSPTATLSFQWKRSGAAISGATAKTYKLVAADAGASITVTVTGKKTGYTTAAKTSAAKTIAATAFTTAPTPTLSGTATVGSTLTANPGTWSPAATLTYQWKRNGSSISGAAAATYKLADADAGQSLTVTVTGARAGYATTARTSAAKAIPALAFTAAPTPTITGTAAVGSILTANAGTWSPTPTLAYQWNRNGIAISGATKTTYALVSADQGAMITVTVTASRSGYASTTRTSAVVTVPTGPGAAVVQISADITADTTWAPASSTVYLLTTQVDVRSGVTLTIGANAIVKARTNAGLAVEGALVVNGTAGNPVTFTSLRDDTIGGDSNSDGDVTTPQPGDWYGITISSKASMTATYATVKYASSGWQSSGADVFRLSHGAVSDTQYDGIRVAADRSGANAGNAIISITDTTVRRAGRNGITVSATGQPAGSGTQIPVPVVTDNTVTDSGKGYNNSSVPNQVAIRVHGYALDGSKLTGNDGNGNKISAIALSGTLKTNLSLPQGDLPLALLDSDYLTVAAGATLTIAAGQTVKAYQAGLAVEGSLVVNGTAGNPVTFTSLRDDTIGGDSNSDGDVTTPQPGDWYGITISNGGSVHGSGLSVRYASYGITAGQTSSLQLSDSGVSSTTSRCLDVTGADSASYFHGTVRDCEFGVFSSGLTYFDASAVDWGGDEPPGNGADERPRASGPGVDVFPWVGWVDPPPASKPKVYAASPCKDLLVIGVRGSGEEATSANRDMGNMVKTFHDAFVEELAEQSASPISTRTIGLEYPAYAVPLSSPDAPGLLTYTSGAWSGAVELMSTLENEIERCGSSGEKIVLNGYSQGAWVIHSTLAYMEKSKRLPVSNLAAVNLIADPQRAQLGAEYNAGSATGDTWGVANAQVVGVPAVRFSNWLAGSIYPEVRQFQASNVSSEDMITPVDIPTSLLSRVVTICNFTDPVCAIGGRGFPDADVHGEYPTSSGWARFVEESASTARIYAD</sequence>
<keyword evidence="3" id="KW-0378">Hydrolase</keyword>
<keyword evidence="4" id="KW-1015">Disulfide bond</keyword>
<keyword evidence="5" id="KW-0732">Signal</keyword>